<dbReference type="VEuPathDB" id="VectorBase:GPPI044640"/>
<evidence type="ECO:0000313" key="1">
    <source>
        <dbReference type="EnsemblMetazoa" id="GPPI044640-PA"/>
    </source>
</evidence>
<organism evidence="1 2">
    <name type="scientific">Glossina palpalis gambiensis</name>
    <dbReference type="NCBI Taxonomy" id="67801"/>
    <lineage>
        <taxon>Eukaryota</taxon>
        <taxon>Metazoa</taxon>
        <taxon>Ecdysozoa</taxon>
        <taxon>Arthropoda</taxon>
        <taxon>Hexapoda</taxon>
        <taxon>Insecta</taxon>
        <taxon>Pterygota</taxon>
        <taxon>Neoptera</taxon>
        <taxon>Endopterygota</taxon>
        <taxon>Diptera</taxon>
        <taxon>Brachycera</taxon>
        <taxon>Muscomorpha</taxon>
        <taxon>Hippoboscoidea</taxon>
        <taxon>Glossinidae</taxon>
        <taxon>Glossina</taxon>
    </lineage>
</organism>
<dbReference type="AlphaFoldDB" id="A0A1B0BYX9"/>
<reference evidence="1" key="2">
    <citation type="submission" date="2020-05" db="UniProtKB">
        <authorList>
            <consortium name="EnsemblMetazoa"/>
        </authorList>
    </citation>
    <scope>IDENTIFICATION</scope>
    <source>
        <strain evidence="1">IAEA</strain>
    </source>
</reference>
<dbReference type="EnsemblMetazoa" id="GPPI044640-RA">
    <property type="protein sequence ID" value="GPPI044640-PA"/>
    <property type="gene ID" value="GPPI044640"/>
</dbReference>
<dbReference type="EMBL" id="JXJN01022889">
    <property type="status" value="NOT_ANNOTATED_CDS"/>
    <property type="molecule type" value="Genomic_DNA"/>
</dbReference>
<accession>A0A1B0BYX9</accession>
<dbReference type="Proteomes" id="UP000092460">
    <property type="component" value="Unassembled WGS sequence"/>
</dbReference>
<proteinExistence type="predicted"/>
<name>A0A1B0BYX9_9MUSC</name>
<sequence length="87" mass="10363">NDYDQLCLNFYAEKIAKPVDLILDTYLIKCNRTLPVLKYEQHVHYSRSVYIQYGLSWSVTYQQILRLSPDLLPHSLLKQFIILQNVF</sequence>
<evidence type="ECO:0000313" key="2">
    <source>
        <dbReference type="Proteomes" id="UP000092460"/>
    </source>
</evidence>
<reference evidence="2" key="1">
    <citation type="submission" date="2015-01" db="EMBL/GenBank/DDBJ databases">
        <authorList>
            <person name="Aksoy S."/>
            <person name="Warren W."/>
            <person name="Wilson R.K."/>
        </authorList>
    </citation>
    <scope>NUCLEOTIDE SEQUENCE [LARGE SCALE GENOMIC DNA]</scope>
    <source>
        <strain evidence="2">IAEA</strain>
    </source>
</reference>
<protein>
    <submittedName>
        <fullName evidence="1">Uncharacterized protein</fullName>
    </submittedName>
</protein>
<keyword evidence="2" id="KW-1185">Reference proteome</keyword>